<keyword evidence="9 18" id="KW-0028">Amino-acid biosynthesis</keyword>
<evidence type="ECO:0000256" key="13">
    <source>
        <dbReference type="ARBA" id="ARBA00022741"/>
    </source>
</evidence>
<evidence type="ECO:0000313" key="21">
    <source>
        <dbReference type="EMBL" id="SUE33597.1"/>
    </source>
</evidence>
<gene>
    <name evidence="18 21" type="primary">hisG</name>
    <name evidence="21" type="ORF">NCTC11190_00807</name>
</gene>
<evidence type="ECO:0000256" key="10">
    <source>
        <dbReference type="ARBA" id="ARBA00022676"/>
    </source>
</evidence>
<dbReference type="InterPro" id="IPR001348">
    <property type="entry name" value="ATP_PRibTrfase_HisG"/>
</dbReference>
<dbReference type="GO" id="GO:0003879">
    <property type="term" value="F:ATP phosphoribosyltransferase activity"/>
    <property type="evidence" value="ECO:0007669"/>
    <property type="project" value="UniProtKB-UniRule"/>
</dbReference>
<keyword evidence="16 18" id="KW-0368">Histidine biosynthesis</keyword>
<evidence type="ECO:0000256" key="2">
    <source>
        <dbReference type="ARBA" id="ARBA00001946"/>
    </source>
</evidence>
<keyword evidence="12 18" id="KW-0479">Metal-binding</keyword>
<dbReference type="PANTHER" id="PTHR21403:SF8">
    <property type="entry name" value="ATP PHOSPHORIBOSYLTRANSFERASE"/>
    <property type="match status" value="1"/>
</dbReference>
<comment type="similarity">
    <text evidence="5 18">Belongs to the ATP phosphoribosyltransferase family. Long subfamily.</text>
</comment>
<feature type="domain" description="ATP phosphoribosyltransferase catalytic" evidence="19">
    <location>
        <begin position="50"/>
        <end position="204"/>
    </location>
</feature>
<keyword evidence="11 18" id="KW-0808">Transferase</keyword>
<keyword evidence="8 18" id="KW-0963">Cytoplasm</keyword>
<evidence type="ECO:0000256" key="6">
    <source>
        <dbReference type="ARBA" id="ARBA00011946"/>
    </source>
</evidence>
<evidence type="ECO:0000256" key="5">
    <source>
        <dbReference type="ARBA" id="ARBA00007955"/>
    </source>
</evidence>
<keyword evidence="14 18" id="KW-0067">ATP-binding</keyword>
<comment type="function">
    <text evidence="17 18">Catalyzes the condensation of ATP and 5-phosphoribose 1-diphosphate to form N'-(5'-phosphoribosyl)-ATP (PR-ATP). Has a crucial role in the pathway because the rate of histidine biosynthesis seems to be controlled primarily by regulation of HisG enzymatic activity.</text>
</comment>
<dbReference type="EMBL" id="UGVL01000001">
    <property type="protein sequence ID" value="SUE33597.1"/>
    <property type="molecule type" value="Genomic_DNA"/>
</dbReference>
<reference evidence="21 22" key="1">
    <citation type="submission" date="2018-06" db="EMBL/GenBank/DDBJ databases">
        <authorList>
            <consortium name="Pathogen Informatics"/>
            <person name="Doyle S."/>
        </authorList>
    </citation>
    <scope>NUCLEOTIDE SEQUENCE [LARGE SCALE GENOMIC DNA]</scope>
    <source>
        <strain evidence="21 22">NCTC11190</strain>
    </source>
</reference>
<keyword evidence="13 18" id="KW-0547">Nucleotide-binding</keyword>
<keyword evidence="22" id="KW-1185">Reference proteome</keyword>
<dbReference type="FunFam" id="3.30.70.120:FF:000002">
    <property type="entry name" value="ATP phosphoribosyltransferase"/>
    <property type="match status" value="1"/>
</dbReference>
<dbReference type="Pfam" id="PF08029">
    <property type="entry name" value="HisG_C"/>
    <property type="match status" value="1"/>
</dbReference>
<dbReference type="FunFam" id="3.40.190.10:FF:000008">
    <property type="entry name" value="ATP phosphoribosyltransferase"/>
    <property type="match status" value="1"/>
</dbReference>
<evidence type="ECO:0000256" key="14">
    <source>
        <dbReference type="ARBA" id="ARBA00022840"/>
    </source>
</evidence>
<dbReference type="SUPFAM" id="SSF53850">
    <property type="entry name" value="Periplasmic binding protein-like II"/>
    <property type="match status" value="1"/>
</dbReference>
<sequence length="284" mass="30817">MMIRIALQSKGRLNEDSLALLAEAGIGIEPSKRKLLSRSDDFPIEILYLRDDDIPHAVERGVADIGIVGLNEYEERQCGAAIVHRLGFGKCRLSLAIPKGESYAGPAYFAGKRIATSYPVILRKFLTEKQIEAEIEEIAGSVEIAPAVGLADAIFDIVSSGGTLVSNGLKEVETAMHSEAVLIATPGLAAEKQALLDQLLFRIESVERSRGKKYILMNIPTDRIPEAAAILPGVKSPTILPLAEAGWSSMHAVVDERALWQKIERLKAIGAEDILVLALEKMIL</sequence>
<dbReference type="GO" id="GO:0005524">
    <property type="term" value="F:ATP binding"/>
    <property type="evidence" value="ECO:0007669"/>
    <property type="project" value="UniProtKB-KW"/>
</dbReference>
<dbReference type="STRING" id="880526.GCA_000427365_00639"/>
<dbReference type="NCBIfam" id="TIGR03455">
    <property type="entry name" value="HisG_C-term"/>
    <property type="match status" value="1"/>
</dbReference>
<comment type="catalytic activity">
    <reaction evidence="1 18">
        <text>1-(5-phospho-beta-D-ribosyl)-ATP + diphosphate = 5-phospho-alpha-D-ribose 1-diphosphate + ATP</text>
        <dbReference type="Rhea" id="RHEA:18473"/>
        <dbReference type="ChEBI" id="CHEBI:30616"/>
        <dbReference type="ChEBI" id="CHEBI:33019"/>
        <dbReference type="ChEBI" id="CHEBI:58017"/>
        <dbReference type="ChEBI" id="CHEBI:73183"/>
        <dbReference type="EC" id="2.4.2.17"/>
    </reaction>
</comment>
<dbReference type="GO" id="GO:0000287">
    <property type="term" value="F:magnesium ion binding"/>
    <property type="evidence" value="ECO:0007669"/>
    <property type="project" value="UniProtKB-UniRule"/>
</dbReference>
<dbReference type="Proteomes" id="UP000255233">
    <property type="component" value="Unassembled WGS sequence"/>
</dbReference>
<dbReference type="UniPathway" id="UPA00031">
    <property type="reaction ID" value="UER00006"/>
</dbReference>
<evidence type="ECO:0000256" key="7">
    <source>
        <dbReference type="ARBA" id="ARBA00020998"/>
    </source>
</evidence>
<dbReference type="InterPro" id="IPR013820">
    <property type="entry name" value="ATP_PRibTrfase_cat"/>
</dbReference>
<evidence type="ECO:0000313" key="22">
    <source>
        <dbReference type="Proteomes" id="UP000255233"/>
    </source>
</evidence>
<keyword evidence="10 18" id="KW-0328">Glycosyltransferase</keyword>
<evidence type="ECO:0000256" key="1">
    <source>
        <dbReference type="ARBA" id="ARBA00000915"/>
    </source>
</evidence>
<evidence type="ECO:0000256" key="12">
    <source>
        <dbReference type="ARBA" id="ARBA00022723"/>
    </source>
</evidence>
<dbReference type="PROSITE" id="PS01316">
    <property type="entry name" value="ATP_P_PHORIBOSYLTR"/>
    <property type="match status" value="1"/>
</dbReference>
<evidence type="ECO:0000256" key="9">
    <source>
        <dbReference type="ARBA" id="ARBA00022605"/>
    </source>
</evidence>
<dbReference type="EC" id="2.4.2.17" evidence="6 18"/>
<evidence type="ECO:0000256" key="4">
    <source>
        <dbReference type="ARBA" id="ARBA00004667"/>
    </source>
</evidence>
<evidence type="ECO:0000256" key="16">
    <source>
        <dbReference type="ARBA" id="ARBA00023102"/>
    </source>
</evidence>
<protein>
    <recommendedName>
        <fullName evidence="7 18">ATP phosphoribosyltransferase</fullName>
        <shortName evidence="18">ATP-PRT</shortName>
        <shortName evidence="18">ATP-PRTase</shortName>
        <ecNumber evidence="6 18">2.4.2.17</ecNumber>
    </recommendedName>
</protein>
<dbReference type="AlphaFoldDB" id="A0A379MRX1"/>
<dbReference type="PANTHER" id="PTHR21403">
    <property type="entry name" value="ATP PHOSPHORIBOSYLTRANSFERASE ATP-PRTASE"/>
    <property type="match status" value="1"/>
</dbReference>
<evidence type="ECO:0000256" key="11">
    <source>
        <dbReference type="ARBA" id="ARBA00022679"/>
    </source>
</evidence>
<dbReference type="Pfam" id="PF01634">
    <property type="entry name" value="HisG"/>
    <property type="match status" value="1"/>
</dbReference>
<dbReference type="GO" id="GO:0000105">
    <property type="term" value="P:L-histidine biosynthetic process"/>
    <property type="evidence" value="ECO:0007669"/>
    <property type="project" value="UniProtKB-UniRule"/>
</dbReference>
<evidence type="ECO:0000259" key="19">
    <source>
        <dbReference type="Pfam" id="PF01634"/>
    </source>
</evidence>
<keyword evidence="15 18" id="KW-0460">Magnesium</keyword>
<evidence type="ECO:0000256" key="18">
    <source>
        <dbReference type="HAMAP-Rule" id="MF_00079"/>
    </source>
</evidence>
<evidence type="ECO:0000256" key="8">
    <source>
        <dbReference type="ARBA" id="ARBA00022490"/>
    </source>
</evidence>
<evidence type="ECO:0000256" key="3">
    <source>
        <dbReference type="ARBA" id="ARBA00004496"/>
    </source>
</evidence>
<proteinExistence type="inferred from homology"/>
<dbReference type="InterPro" id="IPR020621">
    <property type="entry name" value="ATP-PRT_HisG_long"/>
</dbReference>
<name>A0A379MRX1_9BACT</name>
<feature type="domain" description="Histidine biosynthesis HisG C-terminal" evidence="20">
    <location>
        <begin position="210"/>
        <end position="281"/>
    </location>
</feature>
<dbReference type="InterPro" id="IPR013115">
    <property type="entry name" value="HisG_C"/>
</dbReference>
<accession>A0A379MRX1</accession>
<evidence type="ECO:0000256" key="17">
    <source>
        <dbReference type="ARBA" id="ARBA00024861"/>
    </source>
</evidence>
<dbReference type="Gene3D" id="3.40.190.10">
    <property type="entry name" value="Periplasmic binding protein-like II"/>
    <property type="match status" value="2"/>
</dbReference>
<dbReference type="NCBIfam" id="TIGR00070">
    <property type="entry name" value="hisG"/>
    <property type="match status" value="1"/>
</dbReference>
<comment type="cofactor">
    <cofactor evidence="2 18">
        <name>Mg(2+)</name>
        <dbReference type="ChEBI" id="CHEBI:18420"/>
    </cofactor>
</comment>
<dbReference type="HAMAP" id="MF_00079">
    <property type="entry name" value="HisG_Long"/>
    <property type="match status" value="1"/>
</dbReference>
<organism evidence="21 22">
    <name type="scientific">Rikenella microfusus</name>
    <dbReference type="NCBI Taxonomy" id="28139"/>
    <lineage>
        <taxon>Bacteria</taxon>
        <taxon>Pseudomonadati</taxon>
        <taxon>Bacteroidota</taxon>
        <taxon>Bacteroidia</taxon>
        <taxon>Bacteroidales</taxon>
        <taxon>Rikenellaceae</taxon>
        <taxon>Rikenella</taxon>
    </lineage>
</organism>
<evidence type="ECO:0000256" key="15">
    <source>
        <dbReference type="ARBA" id="ARBA00022842"/>
    </source>
</evidence>
<dbReference type="InterPro" id="IPR018198">
    <property type="entry name" value="ATP_PRibTrfase_CS"/>
</dbReference>
<dbReference type="InterPro" id="IPR011322">
    <property type="entry name" value="N-reg_PII-like_a/b"/>
</dbReference>
<evidence type="ECO:0000259" key="20">
    <source>
        <dbReference type="Pfam" id="PF08029"/>
    </source>
</evidence>
<dbReference type="SUPFAM" id="SSF54913">
    <property type="entry name" value="GlnB-like"/>
    <property type="match status" value="1"/>
</dbReference>
<comment type="subcellular location">
    <subcellularLocation>
        <location evidence="3 18">Cytoplasm</location>
    </subcellularLocation>
</comment>
<dbReference type="GO" id="GO:0005737">
    <property type="term" value="C:cytoplasm"/>
    <property type="evidence" value="ECO:0007669"/>
    <property type="project" value="UniProtKB-SubCell"/>
</dbReference>
<dbReference type="InterPro" id="IPR015867">
    <property type="entry name" value="N-reg_PII/ATP_PRibTrfase_C"/>
</dbReference>
<comment type="pathway">
    <text evidence="4 18">Amino-acid biosynthesis; L-histidine biosynthesis; L-histidine from 5-phospho-alpha-D-ribose 1-diphosphate: step 1/9.</text>
</comment>
<dbReference type="Gene3D" id="3.30.70.120">
    <property type="match status" value="1"/>
</dbReference>
<comment type="activity regulation">
    <text evidence="18">Feedback inhibited by histidine.</text>
</comment>